<dbReference type="GO" id="GO:0003723">
    <property type="term" value="F:RNA binding"/>
    <property type="evidence" value="ECO:0007669"/>
    <property type="project" value="UniProtKB-KW"/>
</dbReference>
<gene>
    <name evidence="4" type="ORF">FA15DRAFT_757378</name>
</gene>
<dbReference type="PANTHER" id="PTHR23079:SF14">
    <property type="entry name" value="RNA-DEPENDENT RNA POLYMERASE"/>
    <property type="match status" value="1"/>
</dbReference>
<comment type="similarity">
    <text evidence="1">Belongs to the RdRP family.</text>
</comment>
<evidence type="ECO:0000256" key="1">
    <source>
        <dbReference type="RuleBase" id="RU363098"/>
    </source>
</evidence>
<dbReference type="PANTHER" id="PTHR23079">
    <property type="entry name" value="RNA-DEPENDENT RNA POLYMERASE"/>
    <property type="match status" value="1"/>
</dbReference>
<evidence type="ECO:0000313" key="5">
    <source>
        <dbReference type="Proteomes" id="UP000307440"/>
    </source>
</evidence>
<organism evidence="4 5">
    <name type="scientific">Coprinopsis marcescibilis</name>
    <name type="common">Agaric fungus</name>
    <name type="synonym">Psathyrella marcescibilis</name>
    <dbReference type="NCBI Taxonomy" id="230819"/>
    <lineage>
        <taxon>Eukaryota</taxon>
        <taxon>Fungi</taxon>
        <taxon>Dikarya</taxon>
        <taxon>Basidiomycota</taxon>
        <taxon>Agaricomycotina</taxon>
        <taxon>Agaricomycetes</taxon>
        <taxon>Agaricomycetidae</taxon>
        <taxon>Agaricales</taxon>
        <taxon>Agaricineae</taxon>
        <taxon>Psathyrellaceae</taxon>
        <taxon>Coprinopsis</taxon>
    </lineage>
</organism>
<dbReference type="GO" id="GO:0031380">
    <property type="term" value="C:nuclear RNA-directed RNA polymerase complex"/>
    <property type="evidence" value="ECO:0007669"/>
    <property type="project" value="TreeGrafter"/>
</dbReference>
<dbReference type="AlphaFoldDB" id="A0A5C3KSN7"/>
<dbReference type="EMBL" id="ML210222">
    <property type="protein sequence ID" value="TFK23267.1"/>
    <property type="molecule type" value="Genomic_DNA"/>
</dbReference>
<dbReference type="EC" id="2.7.7.48" evidence="1"/>
<feature type="compositionally biased region" description="Basic and acidic residues" evidence="2">
    <location>
        <begin position="111"/>
        <end position="122"/>
    </location>
</feature>
<dbReference type="Pfam" id="PF05183">
    <property type="entry name" value="RdRP"/>
    <property type="match status" value="1"/>
</dbReference>
<keyword evidence="1" id="KW-0548">Nucleotidyltransferase</keyword>
<dbReference type="Proteomes" id="UP000307440">
    <property type="component" value="Unassembled WGS sequence"/>
</dbReference>
<feature type="region of interest" description="Disordered" evidence="2">
    <location>
        <begin position="1017"/>
        <end position="1036"/>
    </location>
</feature>
<keyword evidence="1" id="KW-0696">RNA-directed RNA polymerase</keyword>
<reference evidence="4 5" key="1">
    <citation type="journal article" date="2019" name="Nat. Ecol. Evol.">
        <title>Megaphylogeny resolves global patterns of mushroom evolution.</title>
        <authorList>
            <person name="Varga T."/>
            <person name="Krizsan K."/>
            <person name="Foldi C."/>
            <person name="Dima B."/>
            <person name="Sanchez-Garcia M."/>
            <person name="Sanchez-Ramirez S."/>
            <person name="Szollosi G.J."/>
            <person name="Szarkandi J.G."/>
            <person name="Papp V."/>
            <person name="Albert L."/>
            <person name="Andreopoulos W."/>
            <person name="Angelini C."/>
            <person name="Antonin V."/>
            <person name="Barry K.W."/>
            <person name="Bougher N.L."/>
            <person name="Buchanan P."/>
            <person name="Buyck B."/>
            <person name="Bense V."/>
            <person name="Catcheside P."/>
            <person name="Chovatia M."/>
            <person name="Cooper J."/>
            <person name="Damon W."/>
            <person name="Desjardin D."/>
            <person name="Finy P."/>
            <person name="Geml J."/>
            <person name="Haridas S."/>
            <person name="Hughes K."/>
            <person name="Justo A."/>
            <person name="Karasinski D."/>
            <person name="Kautmanova I."/>
            <person name="Kiss B."/>
            <person name="Kocsube S."/>
            <person name="Kotiranta H."/>
            <person name="LaButti K.M."/>
            <person name="Lechner B.E."/>
            <person name="Liimatainen K."/>
            <person name="Lipzen A."/>
            <person name="Lukacs Z."/>
            <person name="Mihaltcheva S."/>
            <person name="Morgado L.N."/>
            <person name="Niskanen T."/>
            <person name="Noordeloos M.E."/>
            <person name="Ohm R.A."/>
            <person name="Ortiz-Santana B."/>
            <person name="Ovrebo C."/>
            <person name="Racz N."/>
            <person name="Riley R."/>
            <person name="Savchenko A."/>
            <person name="Shiryaev A."/>
            <person name="Soop K."/>
            <person name="Spirin V."/>
            <person name="Szebenyi C."/>
            <person name="Tomsovsky M."/>
            <person name="Tulloss R.E."/>
            <person name="Uehling J."/>
            <person name="Grigoriev I.V."/>
            <person name="Vagvolgyi C."/>
            <person name="Papp T."/>
            <person name="Martin F.M."/>
            <person name="Miettinen O."/>
            <person name="Hibbett D.S."/>
            <person name="Nagy L.G."/>
        </authorList>
    </citation>
    <scope>NUCLEOTIDE SEQUENCE [LARGE SCALE GENOMIC DNA]</scope>
    <source>
        <strain evidence="4 5">CBS 121175</strain>
    </source>
</reference>
<keyword evidence="1" id="KW-0808">Transferase</keyword>
<dbReference type="GO" id="GO:0030422">
    <property type="term" value="P:siRNA processing"/>
    <property type="evidence" value="ECO:0007669"/>
    <property type="project" value="TreeGrafter"/>
</dbReference>
<dbReference type="OrthoDB" id="10055769at2759"/>
<evidence type="ECO:0000256" key="2">
    <source>
        <dbReference type="SAM" id="MobiDB-lite"/>
    </source>
</evidence>
<protein>
    <recommendedName>
        <fullName evidence="1">RNA-dependent RNA polymerase</fullName>
        <ecNumber evidence="1">2.7.7.48</ecNumber>
    </recommendedName>
</protein>
<name>A0A5C3KSN7_COPMA</name>
<dbReference type="InterPro" id="IPR057596">
    <property type="entry name" value="RDRP_core"/>
</dbReference>
<feature type="compositionally biased region" description="Acidic residues" evidence="2">
    <location>
        <begin position="1"/>
        <end position="10"/>
    </location>
</feature>
<evidence type="ECO:0000313" key="4">
    <source>
        <dbReference type="EMBL" id="TFK23267.1"/>
    </source>
</evidence>
<keyword evidence="5" id="KW-1185">Reference proteome</keyword>
<feature type="region of interest" description="Disordered" evidence="2">
    <location>
        <begin position="1"/>
        <end position="129"/>
    </location>
</feature>
<keyword evidence="1" id="KW-0694">RNA-binding</keyword>
<feature type="compositionally biased region" description="Polar residues" evidence="2">
    <location>
        <begin position="87"/>
        <end position="103"/>
    </location>
</feature>
<proteinExistence type="inferred from homology"/>
<evidence type="ECO:0000259" key="3">
    <source>
        <dbReference type="Pfam" id="PF05183"/>
    </source>
</evidence>
<sequence>MAGNLDEEFNDLLSSQGSSHYGFGEDDITPLIQMYHTQASDPNPNPKDESYEQVPLTQSSTDSTAVSNSAPSSFNSGKRKAEEETAALNSLSRPFKQTRSASTLPFAPPIKLERSESPERQNPKLPTPNLNRPVDLSWPAFINGWFEKLPYGAKYEISRAVLSSGLEQERKFTDLEFEEVQELVAEGTNAKAAKRAWTRFVRNPSNGEHPTVSGREQQANCPWAELDREEEALRGGNPYANLGFNKDGTPSGHYGGRVEFRGTLFPLSLFDKDEPFRVRLERPTLGPSTQFSRRFGSKNIFRLRIQKSVVTSSTGLLNFIRRPFIICGGVFRAFYAKEMNVFFIKTNETPRADNTDPNPAITDAISFLEFLELHNSLEVNWNQKMAKWASRFALGLSNSAPGLMLKPDCIRFEDDIVHPESKSCMTDGAGSVNRRGTALLHRALNWDERPTAVQVRVFGSKGLLIDDLADPGVKNDDPVVYLTPSQIKIKYSTENPDPAHCIIDVLRASQSKTPCRLSVETIINLSENGVPSSAFLSMLRESLKEIIDPLLDWDAFQASEKLWYLMAKIGGVKAARKARENVGAARVKGYSERDLDENEPDDEDGFTQLDIDLAEEKSIAWWGDPISGCPSSLEETIMGLLDAGFTPQDCWMLRFKLNTVTKYAVRNQVKTYRMEVPMSCSAWIVPDRRGVLEEGEIFFKSSRRNIRLPDGTEVDELLGDVLATRNPCKLPTDVQKWKAVYRPELRDLVDVVVLPIKGFRRAADWLAGGDYDGDKVILIWDPRLVVPFKNADRGFGDAPDDRFTRDNFNIDNIAVADFQKAMKGSPSIERIHGTQEHLLSAIQDTAMVGKYSNYHEHATYRLGYTHPETIRLAHMFCMTLDGAKTGLKVKSSVIREDSKYNHRPPAWKETVQGGKRINDMSNQPNLQRLPHLPRFIMDELHQAAQKEETAWLKKIENHHDQWKPSVLDDDLAWFWSELQEQSKCLGGEVWTPDIKLIEKHVQHVYEQHKKAIQQAAKDINGSPRKGASPKKESRSVFTDLPIEKRQDILRRLSKSFASGPDPTEMHMPASMIPIYRGSYAYIYAEKQSCNRGSRFPWDVAYQQLVLMKALRTGRLKAVHGDHYEKMYMQKPSSIT</sequence>
<feature type="domain" description="RDRP core" evidence="3">
    <location>
        <begin position="275"/>
        <end position="912"/>
    </location>
</feature>
<dbReference type="STRING" id="230819.A0A5C3KSN7"/>
<comment type="catalytic activity">
    <reaction evidence="1">
        <text>RNA(n) + a ribonucleoside 5'-triphosphate = RNA(n+1) + diphosphate</text>
        <dbReference type="Rhea" id="RHEA:21248"/>
        <dbReference type="Rhea" id="RHEA-COMP:14527"/>
        <dbReference type="Rhea" id="RHEA-COMP:17342"/>
        <dbReference type="ChEBI" id="CHEBI:33019"/>
        <dbReference type="ChEBI" id="CHEBI:61557"/>
        <dbReference type="ChEBI" id="CHEBI:140395"/>
        <dbReference type="EC" id="2.7.7.48"/>
    </reaction>
</comment>
<feature type="compositionally biased region" description="Polar residues" evidence="2">
    <location>
        <begin position="55"/>
        <end position="76"/>
    </location>
</feature>
<accession>A0A5C3KSN7</accession>
<dbReference type="InterPro" id="IPR007855">
    <property type="entry name" value="RDRP"/>
</dbReference>
<dbReference type="GO" id="GO:0003968">
    <property type="term" value="F:RNA-directed RNA polymerase activity"/>
    <property type="evidence" value="ECO:0007669"/>
    <property type="project" value="UniProtKB-KW"/>
</dbReference>